<evidence type="ECO:0000256" key="7">
    <source>
        <dbReference type="SAM" id="Phobius"/>
    </source>
</evidence>
<feature type="transmembrane region" description="Helical" evidence="7">
    <location>
        <begin position="65"/>
        <end position="87"/>
    </location>
</feature>
<dbReference type="SUPFAM" id="SSF53474">
    <property type="entry name" value="alpha/beta-Hydrolases"/>
    <property type="match status" value="1"/>
</dbReference>
<proteinExistence type="inferred from homology"/>
<dbReference type="InterPro" id="IPR050300">
    <property type="entry name" value="GDXG_lipolytic_enzyme"/>
</dbReference>
<dbReference type="Gene3D" id="3.40.50.1820">
    <property type="entry name" value="alpha/beta hydrolase"/>
    <property type="match status" value="1"/>
</dbReference>
<keyword evidence="2" id="KW-0378">Hydrolase</keyword>
<evidence type="ECO:0000256" key="3">
    <source>
        <dbReference type="ARBA" id="ARBA00038028"/>
    </source>
</evidence>
<comment type="subcellular location">
    <subcellularLocation>
        <location evidence="1">Golgi apparatus membrane</location>
        <topology evidence="1">Multi-pass membrane protein</topology>
    </subcellularLocation>
</comment>
<evidence type="ECO:0000256" key="5">
    <source>
        <dbReference type="ARBA" id="ARBA00049507"/>
    </source>
</evidence>
<dbReference type="Pfam" id="PF20434">
    <property type="entry name" value="BD-FAE"/>
    <property type="match status" value="1"/>
</dbReference>
<dbReference type="Proteomes" id="UP000242715">
    <property type="component" value="Unassembled WGS sequence"/>
</dbReference>
<keyword evidence="7" id="KW-0812">Transmembrane</keyword>
<keyword evidence="7" id="KW-0472">Membrane</keyword>
<keyword evidence="7" id="KW-1133">Transmembrane helix</keyword>
<dbReference type="AlphaFoldDB" id="A0A2Z6NTT5"/>
<feature type="region of interest" description="Disordered" evidence="6">
    <location>
        <begin position="1"/>
        <end position="29"/>
    </location>
</feature>
<evidence type="ECO:0000313" key="10">
    <source>
        <dbReference type="Proteomes" id="UP000242715"/>
    </source>
</evidence>
<dbReference type="GO" id="GO:0016787">
    <property type="term" value="F:hydrolase activity"/>
    <property type="evidence" value="ECO:0007669"/>
    <property type="project" value="UniProtKB-KW"/>
</dbReference>
<dbReference type="OrthoDB" id="6495301at2759"/>
<dbReference type="EC" id="3.1.1.n2" evidence="4"/>
<dbReference type="PANTHER" id="PTHR48081:SF33">
    <property type="entry name" value="KYNURENINE FORMAMIDASE"/>
    <property type="match status" value="1"/>
</dbReference>
<gene>
    <name evidence="9" type="ORF">TSUD_285620</name>
</gene>
<dbReference type="GO" id="GO:0000139">
    <property type="term" value="C:Golgi membrane"/>
    <property type="evidence" value="ECO:0007669"/>
    <property type="project" value="UniProtKB-SubCell"/>
</dbReference>
<evidence type="ECO:0000256" key="6">
    <source>
        <dbReference type="SAM" id="MobiDB-lite"/>
    </source>
</evidence>
<dbReference type="PANTHER" id="PTHR48081">
    <property type="entry name" value="AB HYDROLASE SUPERFAMILY PROTEIN C4A8.06C"/>
    <property type="match status" value="1"/>
</dbReference>
<comment type="similarity">
    <text evidence="3">Belongs to the AB hydrolase superfamily. Isoprenylcysteine methylesterase family.</text>
</comment>
<feature type="compositionally biased region" description="Basic residues" evidence="6">
    <location>
        <begin position="9"/>
        <end position="21"/>
    </location>
</feature>
<accession>A0A2Z6NTT5</accession>
<feature type="domain" description="BD-FAE-like" evidence="8">
    <location>
        <begin position="106"/>
        <end position="334"/>
    </location>
</feature>
<dbReference type="InterPro" id="IPR049492">
    <property type="entry name" value="BD-FAE-like_dom"/>
</dbReference>
<comment type="catalytic activity">
    <reaction evidence="5">
        <text>[protein]-C-terminal S-[(2E,6E)-farnesyl]-L-cysteine methyl ester + H2O = [protein]-C-terminal S-[(2E,6E)-farnesyl]-L-cysteine + methanol + H(+)</text>
        <dbReference type="Rhea" id="RHEA:48520"/>
        <dbReference type="Rhea" id="RHEA-COMP:12125"/>
        <dbReference type="Rhea" id="RHEA-COMP:12126"/>
        <dbReference type="ChEBI" id="CHEBI:15377"/>
        <dbReference type="ChEBI" id="CHEBI:15378"/>
        <dbReference type="ChEBI" id="CHEBI:17790"/>
        <dbReference type="ChEBI" id="CHEBI:90510"/>
        <dbReference type="ChEBI" id="CHEBI:90511"/>
        <dbReference type="EC" id="3.1.1.n2"/>
    </reaction>
</comment>
<evidence type="ECO:0000256" key="4">
    <source>
        <dbReference type="ARBA" id="ARBA00038928"/>
    </source>
</evidence>
<name>A0A2Z6NTT5_TRISU</name>
<organism evidence="9 10">
    <name type="scientific">Trifolium subterraneum</name>
    <name type="common">Subterranean clover</name>
    <dbReference type="NCBI Taxonomy" id="3900"/>
    <lineage>
        <taxon>Eukaryota</taxon>
        <taxon>Viridiplantae</taxon>
        <taxon>Streptophyta</taxon>
        <taxon>Embryophyta</taxon>
        <taxon>Tracheophyta</taxon>
        <taxon>Spermatophyta</taxon>
        <taxon>Magnoliopsida</taxon>
        <taxon>eudicotyledons</taxon>
        <taxon>Gunneridae</taxon>
        <taxon>Pentapetalae</taxon>
        <taxon>rosids</taxon>
        <taxon>fabids</taxon>
        <taxon>Fabales</taxon>
        <taxon>Fabaceae</taxon>
        <taxon>Papilionoideae</taxon>
        <taxon>50 kb inversion clade</taxon>
        <taxon>NPAAA clade</taxon>
        <taxon>Hologalegina</taxon>
        <taxon>IRL clade</taxon>
        <taxon>Trifolieae</taxon>
        <taxon>Trifolium</taxon>
    </lineage>
</organism>
<dbReference type="EMBL" id="DF974134">
    <property type="protein sequence ID" value="GAU45593.1"/>
    <property type="molecule type" value="Genomic_DNA"/>
</dbReference>
<evidence type="ECO:0000313" key="9">
    <source>
        <dbReference type="EMBL" id="GAU45593.1"/>
    </source>
</evidence>
<evidence type="ECO:0000259" key="8">
    <source>
        <dbReference type="Pfam" id="PF20434"/>
    </source>
</evidence>
<sequence length="410" mass="45927">MTASNNHREKLRRVSGKHNHRPRPERQRSFTRDIEHVAAETYLITRLAFTLLQYLGVGYRWITKLLALGCYAMLLMPGFLQVAYCYFFSKKVKRSIVYGDQPRNRLDLYLPADLSEPKPVLVFVTGGAWIIGPSNYNSTSFSMLSLPISAVYKAWGSLLGFQLAERDIMVACIDYRNFPQGTISDMVNDTCQGISFVINNIASYGGDPNRIYLMGQSAGAHISSCALLKQATMESGKEDGASWSVSQIKAYFGLSGGYNLLDLVDHFHNRGLYRSIFLSIMEGEKSMKKFSPEIKIQDPCIKASVPRLPHIILFHGTGDYSIPSIASKRFADALKKAGAKADLILYDGKTHTDLFLQDPLRGGKEDLFDHIVSIVHSNDREALLKDAMAPPRRRLVPEILLKLAHNISPF</sequence>
<protein>
    <recommendedName>
        <fullName evidence="4">protein-S-isoprenylcysteine alpha-carbonyl methylesterase</fullName>
        <ecNumber evidence="4">3.1.1.n2</ecNumber>
    </recommendedName>
</protein>
<evidence type="ECO:0000256" key="1">
    <source>
        <dbReference type="ARBA" id="ARBA00004653"/>
    </source>
</evidence>
<keyword evidence="10" id="KW-1185">Reference proteome</keyword>
<reference evidence="10" key="1">
    <citation type="journal article" date="2017" name="Front. Plant Sci.">
        <title>Climate Clever Clovers: New Paradigm to Reduce the Environmental Footprint of Ruminants by Breeding Low Methanogenic Forages Utilizing Haplotype Variation.</title>
        <authorList>
            <person name="Kaur P."/>
            <person name="Appels R."/>
            <person name="Bayer P.E."/>
            <person name="Keeble-Gagnere G."/>
            <person name="Wang J."/>
            <person name="Hirakawa H."/>
            <person name="Shirasawa K."/>
            <person name="Vercoe P."/>
            <person name="Stefanova K."/>
            <person name="Durmic Z."/>
            <person name="Nichols P."/>
            <person name="Revell C."/>
            <person name="Isobe S.N."/>
            <person name="Edwards D."/>
            <person name="Erskine W."/>
        </authorList>
    </citation>
    <scope>NUCLEOTIDE SEQUENCE [LARGE SCALE GENOMIC DNA]</scope>
    <source>
        <strain evidence="10">cv. Daliak</strain>
    </source>
</reference>
<evidence type="ECO:0000256" key="2">
    <source>
        <dbReference type="ARBA" id="ARBA00022801"/>
    </source>
</evidence>
<dbReference type="InterPro" id="IPR029058">
    <property type="entry name" value="AB_hydrolase_fold"/>
</dbReference>